<dbReference type="EMBL" id="MFCV01000047">
    <property type="protein sequence ID" value="OGE30436.1"/>
    <property type="molecule type" value="Genomic_DNA"/>
</dbReference>
<dbReference type="PANTHER" id="PTHR11138">
    <property type="entry name" value="METHIONYL-TRNA FORMYLTRANSFERASE"/>
    <property type="match status" value="1"/>
</dbReference>
<dbReference type="Pfam" id="PF00551">
    <property type="entry name" value="Formyl_trans_N"/>
    <property type="match status" value="1"/>
</dbReference>
<dbReference type="AlphaFoldDB" id="A0A1F5JPA8"/>
<dbReference type="SUPFAM" id="SSF53328">
    <property type="entry name" value="Formyltransferase"/>
    <property type="match status" value="1"/>
</dbReference>
<evidence type="ECO:0000313" key="3">
    <source>
        <dbReference type="Proteomes" id="UP000176902"/>
    </source>
</evidence>
<feature type="domain" description="Formyl transferase N-terminal" evidence="1">
    <location>
        <begin position="15"/>
        <end position="177"/>
    </location>
</feature>
<sequence>MKSRKVKKVIFMGRKKGAVDAVRFLIESKTKIAVIVGIENDPYHKELLEMANKNKILFVLNERELYELIAKQDKRFNKVDLVISYLYSKRIKNPLIKLGKAGCINFHPAPLPDYKSSAGYNLAILENKSDYGVSVHFIDTEEFDQGPIIKVLKFPISKNENMMSLYKKTQKELFKLFKETIILFQSGKEIKTYENKGGLYLNREQLEKLKNVDLEKDDLDTINKKIRAFFFPPHTGAKIKVGNEDITLVNDELLKYLDKIIKK</sequence>
<dbReference type="Proteomes" id="UP000176902">
    <property type="component" value="Unassembled WGS sequence"/>
</dbReference>
<name>A0A1F5JPA8_9BACT</name>
<proteinExistence type="predicted"/>
<protein>
    <recommendedName>
        <fullName evidence="1">Formyl transferase N-terminal domain-containing protein</fullName>
    </recommendedName>
</protein>
<dbReference type="InterPro" id="IPR002376">
    <property type="entry name" value="Formyl_transf_N"/>
</dbReference>
<evidence type="ECO:0000313" key="2">
    <source>
        <dbReference type="EMBL" id="OGE30436.1"/>
    </source>
</evidence>
<dbReference type="GO" id="GO:0005829">
    <property type="term" value="C:cytosol"/>
    <property type="evidence" value="ECO:0007669"/>
    <property type="project" value="TreeGrafter"/>
</dbReference>
<dbReference type="GO" id="GO:0004479">
    <property type="term" value="F:methionyl-tRNA formyltransferase activity"/>
    <property type="evidence" value="ECO:0007669"/>
    <property type="project" value="TreeGrafter"/>
</dbReference>
<organism evidence="2 3">
    <name type="scientific">Candidatus Daviesbacteria bacterium RIFCSPHIGHO2_02_FULL_36_13</name>
    <dbReference type="NCBI Taxonomy" id="1797768"/>
    <lineage>
        <taxon>Bacteria</taxon>
        <taxon>Candidatus Daviesiibacteriota</taxon>
    </lineage>
</organism>
<dbReference type="InterPro" id="IPR036477">
    <property type="entry name" value="Formyl_transf_N_sf"/>
</dbReference>
<reference evidence="2 3" key="1">
    <citation type="journal article" date="2016" name="Nat. Commun.">
        <title>Thousands of microbial genomes shed light on interconnected biogeochemical processes in an aquifer system.</title>
        <authorList>
            <person name="Anantharaman K."/>
            <person name="Brown C.T."/>
            <person name="Hug L.A."/>
            <person name="Sharon I."/>
            <person name="Castelle C.J."/>
            <person name="Probst A.J."/>
            <person name="Thomas B.C."/>
            <person name="Singh A."/>
            <person name="Wilkins M.J."/>
            <person name="Karaoz U."/>
            <person name="Brodie E.L."/>
            <person name="Williams K.H."/>
            <person name="Hubbard S.S."/>
            <person name="Banfield J.F."/>
        </authorList>
    </citation>
    <scope>NUCLEOTIDE SEQUENCE [LARGE SCALE GENOMIC DNA]</scope>
</reference>
<comment type="caution">
    <text evidence="2">The sequence shown here is derived from an EMBL/GenBank/DDBJ whole genome shotgun (WGS) entry which is preliminary data.</text>
</comment>
<accession>A0A1F5JPA8</accession>
<gene>
    <name evidence="2" type="ORF">A3C59_00420</name>
</gene>
<dbReference type="STRING" id="1797768.A3C59_00420"/>
<dbReference type="PANTHER" id="PTHR11138:SF5">
    <property type="entry name" value="METHIONYL-TRNA FORMYLTRANSFERASE, MITOCHONDRIAL"/>
    <property type="match status" value="1"/>
</dbReference>
<dbReference type="Gene3D" id="3.40.50.12230">
    <property type="match status" value="1"/>
</dbReference>
<evidence type="ECO:0000259" key="1">
    <source>
        <dbReference type="Pfam" id="PF00551"/>
    </source>
</evidence>